<dbReference type="InterPro" id="IPR041414">
    <property type="entry name" value="Raco-like_middle"/>
</dbReference>
<feature type="domain" description="RACo-like middle region" evidence="2">
    <location>
        <begin position="127"/>
        <end position="289"/>
    </location>
</feature>
<dbReference type="InterPro" id="IPR052911">
    <property type="entry name" value="Corrinoid_activation_enz"/>
</dbReference>
<dbReference type="InterPro" id="IPR027980">
    <property type="entry name" value="RACo_C"/>
</dbReference>
<reference evidence="4" key="1">
    <citation type="journal article" date="2020" name="mSystems">
        <title>Genome- and Community-Level Interaction Insights into Carbon Utilization and Element Cycling Functions of Hydrothermarchaeota in Hydrothermal Sediment.</title>
        <authorList>
            <person name="Zhou Z."/>
            <person name="Liu Y."/>
            <person name="Xu W."/>
            <person name="Pan J."/>
            <person name="Luo Z.H."/>
            <person name="Li M."/>
        </authorList>
    </citation>
    <scope>NUCLEOTIDE SEQUENCE [LARGE SCALE GENOMIC DNA]</scope>
    <source>
        <strain evidence="4">SpSt-637</strain>
        <strain evidence="3">SpSt-667</strain>
    </source>
</reference>
<protein>
    <submittedName>
        <fullName evidence="4">DUF4445 domain-containing protein</fullName>
    </submittedName>
</protein>
<evidence type="ECO:0000313" key="4">
    <source>
        <dbReference type="EMBL" id="HGQ65097.1"/>
    </source>
</evidence>
<evidence type="ECO:0000259" key="1">
    <source>
        <dbReference type="Pfam" id="PF14574"/>
    </source>
</evidence>
<dbReference type="EMBL" id="DTBD01000070">
    <property type="protein sequence ID" value="HGQ65097.1"/>
    <property type="molecule type" value="Genomic_DNA"/>
</dbReference>
<accession>A0A7C4JKB9</accession>
<evidence type="ECO:0000259" key="2">
    <source>
        <dbReference type="Pfam" id="PF17651"/>
    </source>
</evidence>
<organism evidence="4">
    <name type="scientific">Ignisphaera aggregans</name>
    <dbReference type="NCBI Taxonomy" id="334771"/>
    <lineage>
        <taxon>Archaea</taxon>
        <taxon>Thermoproteota</taxon>
        <taxon>Thermoprotei</taxon>
        <taxon>Desulfurococcales</taxon>
        <taxon>Desulfurococcaceae</taxon>
        <taxon>Ignisphaera</taxon>
    </lineage>
</organism>
<dbReference type="PANTHER" id="PTHR42895">
    <property type="entry name" value="IRON-SULFUR CLUSTER-BINDING PROTEIN-RELATED"/>
    <property type="match status" value="1"/>
</dbReference>
<dbReference type="InterPro" id="IPR042259">
    <property type="entry name" value="Raco-like_middle_sf"/>
</dbReference>
<dbReference type="PANTHER" id="PTHR42895:SF2">
    <property type="entry name" value="IRON-SULFUR CLUSTER PROTEIN"/>
    <property type="match status" value="1"/>
</dbReference>
<evidence type="ECO:0000313" key="3">
    <source>
        <dbReference type="EMBL" id="HGQ36578.1"/>
    </source>
</evidence>
<dbReference type="EMBL" id="DTCK01000042">
    <property type="protein sequence ID" value="HGQ36578.1"/>
    <property type="molecule type" value="Genomic_DNA"/>
</dbReference>
<dbReference type="Gene3D" id="3.30.420.480">
    <property type="entry name" value="Domain of unknown function (DUF4445)"/>
    <property type="match status" value="1"/>
</dbReference>
<dbReference type="SUPFAM" id="SSF53067">
    <property type="entry name" value="Actin-like ATPase domain"/>
    <property type="match status" value="1"/>
</dbReference>
<dbReference type="InterPro" id="IPR043129">
    <property type="entry name" value="ATPase_NBD"/>
</dbReference>
<feature type="domain" description="RACo C-terminal" evidence="1">
    <location>
        <begin position="292"/>
        <end position="549"/>
    </location>
</feature>
<dbReference type="Pfam" id="PF17651">
    <property type="entry name" value="Raco_middle"/>
    <property type="match status" value="1"/>
</dbReference>
<sequence>MLVKGGIEHKLIDKTLIPEDELSKGYVLACLAKVVNDAEVFIPPESQFKKAKLLSQVNLPKITSEPILTKVEVSDYIDLVKLSLFYKVSEYITEKAEENLNKFGKTYIVVNQLSNNVIDVSENGVLYGVAVDIGTTKIVAALVNISSGDILAIESEFNKQMMYGEDIVSRISHALDRNGLKELQRSVVETVNILIDRLCKKIGINSSNVYQISVAGNTAMTYLFVALDPYPLIRTFREPVKIDPKPLMLRASDLSLNANKNAIVYVLPCSGRFLGGDVVGDIITAELHTQSEPALLIDIGTNTEVVIGCKNWFIGTTAPAGPAFEGWGLKCGVRAIEGAIESIEIDPKTLRARYKVIGDVKPIGICGSGYIDAVSQLFINGVIDSRGKFYRDIESPHVRKGAEGYEYVVAYAEETATGRDIVVTEKDVYNIVDSKSSVCAAISILMKKMMIDVNKVKRVYICGAFGRYLNIDSAVAIGMIPEFKNAEIIYLGNGSLGGAILTLLSRTCMRNAENVARNIATIELMADPNFMEEYEVGFILPGKPELFPTWWRKSKEIKPWKPSNS</sequence>
<proteinExistence type="predicted"/>
<dbReference type="AlphaFoldDB" id="A0A7C4JKB9"/>
<name>A0A7C4JKB9_9CREN</name>
<dbReference type="Pfam" id="PF14574">
    <property type="entry name" value="RACo_C_ter"/>
    <property type="match status" value="1"/>
</dbReference>
<gene>
    <name evidence="4" type="ORF">ENU08_07630</name>
    <name evidence="3" type="ORF">ENU41_07915</name>
</gene>
<comment type="caution">
    <text evidence="4">The sequence shown here is derived from an EMBL/GenBank/DDBJ whole genome shotgun (WGS) entry which is preliminary data.</text>
</comment>